<evidence type="ECO:0000313" key="3">
    <source>
        <dbReference type="Proteomes" id="UP000001936"/>
    </source>
</evidence>
<protein>
    <submittedName>
        <fullName evidence="2">Hypothetical conserved protein</fullName>
    </submittedName>
</protein>
<accession>Q2K1K1</accession>
<keyword evidence="1" id="KW-0812">Transmembrane</keyword>
<keyword evidence="1" id="KW-0472">Membrane</keyword>
<dbReference type="eggNOG" id="ENOG5033A73">
    <property type="taxonomic scope" value="Bacteria"/>
</dbReference>
<dbReference type="EMBL" id="CP000136">
    <property type="protein sequence ID" value="ABC93361.1"/>
    <property type="molecule type" value="Genomic_DNA"/>
</dbReference>
<evidence type="ECO:0000313" key="2">
    <source>
        <dbReference type="EMBL" id="ABC93361.1"/>
    </source>
</evidence>
<keyword evidence="2" id="KW-0614">Plasmid</keyword>
<dbReference type="Pfam" id="PF11755">
    <property type="entry name" value="DUF3311"/>
    <property type="match status" value="1"/>
</dbReference>
<keyword evidence="1" id="KW-1133">Transmembrane helix</keyword>
<dbReference type="AlphaFoldDB" id="Q2K1K1"/>
<sequence>MALRPSCGDKTDALGLHSRPAKCQAVGRNSHALHQLPIRRKSSSDPNRACCRRRLIDLPSTPTTGTWRPPIAAPERYSDMEKPRSKAALWLLIIPYIGLLWPAFYNLREPSLFGFPFFYWYQLLWVPITATLTWIAYRSVRHDD</sequence>
<reference evidence="2 3" key="1">
    <citation type="journal article" date="2006" name="Proc. Natl. Acad. Sci. U.S.A.">
        <title>The partitioned Rhizobium etli genome: genetic and metabolic redundancy in seven interacting replicons.</title>
        <authorList>
            <person name="Gonzalez V."/>
            <person name="Santamaria R.I."/>
            <person name="Bustos P."/>
            <person name="Hernandez-Gonzalez I."/>
            <person name="Medrano-Soto A."/>
            <person name="Moreno-Hagelsieb G."/>
            <person name="Janga S.C."/>
            <person name="Ramirez M.A."/>
            <person name="Jimenez-Jacinto V."/>
            <person name="Collado-Vides J."/>
            <person name="Davila G."/>
        </authorList>
    </citation>
    <scope>NUCLEOTIDE SEQUENCE [LARGE SCALE GENOMIC DNA]</scope>
    <source>
        <strain evidence="3">ATCC 51251 / DSM 11541 / JCM 21823 / NBRC 15573 / CFN 42</strain>
    </source>
</reference>
<keyword evidence="3" id="KW-1185">Reference proteome</keyword>
<feature type="transmembrane region" description="Helical" evidence="1">
    <location>
        <begin position="117"/>
        <end position="137"/>
    </location>
</feature>
<dbReference type="HOGENOM" id="CLU_2021822_0_0_5"/>
<proteinExistence type="predicted"/>
<organism evidence="2 3">
    <name type="scientific">Rhizobium etli (strain ATCC 51251 / DSM 11541 / JCM 21823 / NBRC 15573 / CFN 42)</name>
    <dbReference type="NCBI Taxonomy" id="347834"/>
    <lineage>
        <taxon>Bacteria</taxon>
        <taxon>Pseudomonadati</taxon>
        <taxon>Pseudomonadota</taxon>
        <taxon>Alphaproteobacteria</taxon>
        <taxon>Hyphomicrobiales</taxon>
        <taxon>Rhizobiaceae</taxon>
        <taxon>Rhizobium/Agrobacterium group</taxon>
        <taxon>Rhizobium</taxon>
    </lineage>
</organism>
<name>Q2K1K1_RHIEC</name>
<evidence type="ECO:0000256" key="1">
    <source>
        <dbReference type="SAM" id="Phobius"/>
    </source>
</evidence>
<feature type="transmembrane region" description="Helical" evidence="1">
    <location>
        <begin position="87"/>
        <end position="105"/>
    </location>
</feature>
<dbReference type="KEGG" id="ret:RHE_PC00155"/>
<geneLocation type="plasmid" evidence="2 3">
    <name>p42c</name>
</geneLocation>
<gene>
    <name evidence="2" type="ordered locus">RHE_PC00155</name>
</gene>
<dbReference type="InterPro" id="IPR021741">
    <property type="entry name" value="DUF3311"/>
</dbReference>
<dbReference type="Proteomes" id="UP000001936">
    <property type="component" value="Plasmid p42c"/>
</dbReference>